<dbReference type="EMBL" id="JAWONS010000059">
    <property type="protein sequence ID" value="MDW2796497.1"/>
    <property type="molecule type" value="Genomic_DNA"/>
</dbReference>
<sequence>LEKVGKEHIGLVIQSYLYRSESDVKDLGELGELGVNLRIVKGAYKEPREVAFPDKRDVDENYKRLVAMHLKNGCYTAIATHDEGIIEWTKSFVKENRIPDDLYEFQMLYGVRGGLQRELAREGYKVRVYTPYGKDWYPYFTRRIAERPANALFILKNIAKD</sequence>
<keyword evidence="4" id="KW-1185">Reference proteome</keyword>
<dbReference type="PANTHER" id="PTHR13914">
    <property type="entry name" value="PROLINE OXIDASE"/>
    <property type="match status" value="1"/>
</dbReference>
<dbReference type="SUPFAM" id="SSF51730">
    <property type="entry name" value="FAD-linked oxidoreductase"/>
    <property type="match status" value="1"/>
</dbReference>
<dbReference type="Gene3D" id="3.20.20.220">
    <property type="match status" value="1"/>
</dbReference>
<proteinExistence type="predicted"/>
<evidence type="ECO:0000313" key="4">
    <source>
        <dbReference type="Proteomes" id="UP001276854"/>
    </source>
</evidence>
<dbReference type="InterPro" id="IPR029041">
    <property type="entry name" value="FAD-linked_oxidoreductase-like"/>
</dbReference>
<gene>
    <name evidence="3" type="ORF">RZO55_02735</name>
</gene>
<evidence type="ECO:0000313" key="3">
    <source>
        <dbReference type="EMBL" id="MDW2796497.1"/>
    </source>
</evidence>
<name>A0ABU4GJQ0_9CLOT</name>
<dbReference type="Proteomes" id="UP001276854">
    <property type="component" value="Unassembled WGS sequence"/>
</dbReference>
<evidence type="ECO:0000259" key="2">
    <source>
        <dbReference type="Pfam" id="PF01619"/>
    </source>
</evidence>
<dbReference type="InterPro" id="IPR015659">
    <property type="entry name" value="Proline_oxidase"/>
</dbReference>
<dbReference type="Pfam" id="PF01619">
    <property type="entry name" value="Pro_dh"/>
    <property type="match status" value="1"/>
</dbReference>
<feature type="non-terminal residue" evidence="3">
    <location>
        <position position="1"/>
    </location>
</feature>
<dbReference type="RefSeq" id="WP_318062766.1">
    <property type="nucleotide sequence ID" value="NZ_JAWONS010000059.1"/>
</dbReference>
<dbReference type="InterPro" id="IPR002872">
    <property type="entry name" value="Proline_DH_dom"/>
</dbReference>
<feature type="domain" description="Proline dehydrogenase" evidence="2">
    <location>
        <begin position="6"/>
        <end position="153"/>
    </location>
</feature>
<reference evidence="3 4" key="1">
    <citation type="submission" date="2023-10" db="EMBL/GenBank/DDBJ databases">
        <title>A novel Glycoside Hydrolase 43-Like Enzyme from Clostrdium boliviensis is an Endo-xylanase, and a Candidate for Xylooligosaccharides Production from Different Xylan Substrates.</title>
        <authorList>
            <person name="Alvarez M.T."/>
            <person name="Rocabado-Villegas L.R."/>
            <person name="Salas-Veizaga D.M."/>
            <person name="Linares-Pasten J.A."/>
            <person name="Gudmundsdottir E.E."/>
            <person name="Hreggvidsson G.O."/>
            <person name="Adlercreutz P."/>
            <person name="Nordberg Karlsson E."/>
        </authorList>
    </citation>
    <scope>NUCLEOTIDE SEQUENCE [LARGE SCALE GENOMIC DNA]</scope>
    <source>
        <strain evidence="3 4">E-1</strain>
    </source>
</reference>
<organism evidence="3 4">
    <name type="scientific">Clostridium boliviensis</name>
    <dbReference type="NCBI Taxonomy" id="318465"/>
    <lineage>
        <taxon>Bacteria</taxon>
        <taxon>Bacillati</taxon>
        <taxon>Bacillota</taxon>
        <taxon>Clostridia</taxon>
        <taxon>Eubacteriales</taxon>
        <taxon>Clostridiaceae</taxon>
        <taxon>Clostridium</taxon>
    </lineage>
</organism>
<protein>
    <submittedName>
        <fullName evidence="3">Proline dehydrogenase family protein</fullName>
    </submittedName>
</protein>
<keyword evidence="1" id="KW-0560">Oxidoreductase</keyword>
<evidence type="ECO:0000256" key="1">
    <source>
        <dbReference type="ARBA" id="ARBA00023002"/>
    </source>
</evidence>
<comment type="caution">
    <text evidence="3">The sequence shown here is derived from an EMBL/GenBank/DDBJ whole genome shotgun (WGS) entry which is preliminary data.</text>
</comment>
<accession>A0ABU4GJQ0</accession>
<dbReference type="PANTHER" id="PTHR13914:SF0">
    <property type="entry name" value="PROLINE DEHYDROGENASE 1, MITOCHONDRIAL"/>
    <property type="match status" value="1"/>
</dbReference>